<dbReference type="InterPro" id="IPR036390">
    <property type="entry name" value="WH_DNA-bd_sf"/>
</dbReference>
<dbReference type="PANTHER" id="PTHR30126">
    <property type="entry name" value="HTH-TYPE TRANSCRIPTIONAL REGULATOR"/>
    <property type="match status" value="1"/>
</dbReference>
<dbReference type="OrthoDB" id="528082at2"/>
<accession>A3SQG4</accession>
<dbReference type="PROSITE" id="PS50931">
    <property type="entry name" value="HTH_LYSR"/>
    <property type="match status" value="1"/>
</dbReference>
<keyword evidence="4" id="KW-0804">Transcription</keyword>
<name>A3SQG4_ROSNI</name>
<keyword evidence="3" id="KW-0238">DNA-binding</keyword>
<proteinExistence type="inferred from homology"/>
<gene>
    <name evidence="6" type="ORF">ISM_09631</name>
</gene>
<dbReference type="SUPFAM" id="SSF46785">
    <property type="entry name" value="Winged helix' DNA-binding domain"/>
    <property type="match status" value="1"/>
</dbReference>
<keyword evidence="7" id="KW-1185">Reference proteome</keyword>
<evidence type="ECO:0000256" key="3">
    <source>
        <dbReference type="ARBA" id="ARBA00023125"/>
    </source>
</evidence>
<keyword evidence="2" id="KW-0805">Transcription regulation</keyword>
<dbReference type="Gene3D" id="1.10.10.10">
    <property type="entry name" value="Winged helix-like DNA-binding domain superfamily/Winged helix DNA-binding domain"/>
    <property type="match status" value="1"/>
</dbReference>
<dbReference type="HOGENOM" id="CLU_039613_4_1_5"/>
<dbReference type="RefSeq" id="WP_009813936.1">
    <property type="nucleotide sequence ID" value="NZ_CH724156.1"/>
</dbReference>
<protein>
    <submittedName>
        <fullName evidence="6">Transcriptional regulator, LysR family protein</fullName>
    </submittedName>
</protein>
<dbReference type="InterPro" id="IPR000847">
    <property type="entry name" value="LysR_HTH_N"/>
</dbReference>
<dbReference type="SUPFAM" id="SSF53850">
    <property type="entry name" value="Periplasmic binding protein-like II"/>
    <property type="match status" value="1"/>
</dbReference>
<organism evidence="6 7">
    <name type="scientific">Roseovarius nubinhibens (strain ATCC BAA-591 / DSM 15170 / ISM)</name>
    <dbReference type="NCBI Taxonomy" id="89187"/>
    <lineage>
        <taxon>Bacteria</taxon>
        <taxon>Pseudomonadati</taxon>
        <taxon>Pseudomonadota</taxon>
        <taxon>Alphaproteobacteria</taxon>
        <taxon>Rhodobacterales</taxon>
        <taxon>Roseobacteraceae</taxon>
        <taxon>Roseovarius</taxon>
    </lineage>
</organism>
<dbReference type="InterPro" id="IPR005119">
    <property type="entry name" value="LysR_subst-bd"/>
</dbReference>
<dbReference type="GO" id="GO:0003700">
    <property type="term" value="F:DNA-binding transcription factor activity"/>
    <property type="evidence" value="ECO:0007669"/>
    <property type="project" value="InterPro"/>
</dbReference>
<dbReference type="Pfam" id="PF00126">
    <property type="entry name" value="HTH_1"/>
    <property type="match status" value="1"/>
</dbReference>
<dbReference type="Pfam" id="PF03466">
    <property type="entry name" value="LysR_substrate"/>
    <property type="match status" value="1"/>
</dbReference>
<dbReference type="GO" id="GO:0000976">
    <property type="term" value="F:transcription cis-regulatory region binding"/>
    <property type="evidence" value="ECO:0007669"/>
    <property type="project" value="TreeGrafter"/>
</dbReference>
<comment type="caution">
    <text evidence="6">The sequence shown here is derived from an EMBL/GenBank/DDBJ whole genome shotgun (WGS) entry which is preliminary data.</text>
</comment>
<evidence type="ECO:0000256" key="4">
    <source>
        <dbReference type="ARBA" id="ARBA00023163"/>
    </source>
</evidence>
<evidence type="ECO:0000313" key="6">
    <source>
        <dbReference type="EMBL" id="EAP75373.1"/>
    </source>
</evidence>
<dbReference type="EMBL" id="AALY01000003">
    <property type="protein sequence ID" value="EAP75373.1"/>
    <property type="molecule type" value="Genomic_DNA"/>
</dbReference>
<reference evidence="6 7" key="1">
    <citation type="submission" date="2005-12" db="EMBL/GenBank/DDBJ databases">
        <authorList>
            <person name="Moran M.A."/>
            <person name="Ferriera S."/>
            <person name="Johnson J."/>
            <person name="Kravitz S."/>
            <person name="Halpern A."/>
            <person name="Remington K."/>
            <person name="Beeson K."/>
            <person name="Tran B."/>
            <person name="Rogers Y.-H."/>
            <person name="Friedman R."/>
            <person name="Venter J.C."/>
        </authorList>
    </citation>
    <scope>NUCLEOTIDE SEQUENCE [LARGE SCALE GENOMIC DNA]</scope>
    <source>
        <strain evidence="7">ATCC BAA-591 / DSM 15170 / ISM</strain>
    </source>
</reference>
<sequence length="303" mass="33088">MQLDWIDDILAVIDTGSLAQAAERRFLTQSAFTRRVRAIEEKLGTRLFDRSRKPVVALPGVRALEPELREMSARLRRLQLNLRVSDSQAGEAFTLVCQHAITATISPWVVRQLTARGEASVRVRSGNRDECLMMLLSGEVEFAMAYEAPDERRQTLVRGLEATALGADQLVPVAAPELAAQAATGGADHLPLIGYPPDVFLGRVFGQYIVPRLPETMVLSLKAETALTLAALEYALSGIGVAWLPRTLVAGHLTAGRLRHLDGLPEQELSITLTRLAGPQHAHHDALWRDLAAHPEFPGVLPG</sequence>
<evidence type="ECO:0000259" key="5">
    <source>
        <dbReference type="PROSITE" id="PS50931"/>
    </source>
</evidence>
<evidence type="ECO:0000256" key="2">
    <source>
        <dbReference type="ARBA" id="ARBA00023015"/>
    </source>
</evidence>
<comment type="similarity">
    <text evidence="1">Belongs to the LysR transcriptional regulatory family.</text>
</comment>
<dbReference type="AlphaFoldDB" id="A3SQG4"/>
<feature type="domain" description="HTH lysR-type" evidence="5">
    <location>
        <begin position="1"/>
        <end position="58"/>
    </location>
</feature>
<dbReference type="PANTHER" id="PTHR30126:SF2">
    <property type="entry name" value="HTH-TYPE TRANSCRIPTIONAL REGULATOR YJIE"/>
    <property type="match status" value="1"/>
</dbReference>
<evidence type="ECO:0000313" key="7">
    <source>
        <dbReference type="Proteomes" id="UP000005954"/>
    </source>
</evidence>
<dbReference type="STRING" id="89187.ISM_09631"/>
<evidence type="ECO:0000256" key="1">
    <source>
        <dbReference type="ARBA" id="ARBA00009437"/>
    </source>
</evidence>
<dbReference type="eggNOG" id="COG0583">
    <property type="taxonomic scope" value="Bacteria"/>
</dbReference>
<dbReference type="InterPro" id="IPR036388">
    <property type="entry name" value="WH-like_DNA-bd_sf"/>
</dbReference>
<dbReference type="Proteomes" id="UP000005954">
    <property type="component" value="Unassembled WGS sequence"/>
</dbReference>
<dbReference type="PRINTS" id="PR00039">
    <property type="entry name" value="HTHLYSR"/>
</dbReference>